<dbReference type="RefSeq" id="WP_013571874.1">
    <property type="nucleotide sequence ID" value="NZ_CP044206.1"/>
</dbReference>
<gene>
    <name evidence="1" type="ORF">FORC53_1582</name>
</gene>
<dbReference type="EMBL" id="CP019290">
    <property type="protein sequence ID" value="AXX59921.1"/>
    <property type="molecule type" value="Genomic_DNA"/>
</dbReference>
<accession>A0AAN1UC12</accession>
<evidence type="ECO:0000313" key="2">
    <source>
        <dbReference type="Proteomes" id="UP000263418"/>
    </source>
</evidence>
<protein>
    <submittedName>
        <fullName evidence="1">Uncharacterized protein</fullName>
    </submittedName>
</protein>
<organism evidence="1 2">
    <name type="scientific">Vibrio vulnificus</name>
    <dbReference type="NCBI Taxonomy" id="672"/>
    <lineage>
        <taxon>Bacteria</taxon>
        <taxon>Pseudomonadati</taxon>
        <taxon>Pseudomonadota</taxon>
        <taxon>Gammaproteobacteria</taxon>
        <taxon>Vibrionales</taxon>
        <taxon>Vibrionaceae</taxon>
        <taxon>Vibrio</taxon>
    </lineage>
</organism>
<dbReference type="Proteomes" id="UP000263418">
    <property type="component" value="Chromosome 1"/>
</dbReference>
<name>A0AAN1UC12_VIBVL</name>
<proteinExistence type="predicted"/>
<dbReference type="AlphaFoldDB" id="A0AAN1UC12"/>
<reference evidence="1 2" key="1">
    <citation type="submission" date="2017-01" db="EMBL/GenBank/DDBJ databases">
        <title>Complete Genome Sequence of Vibrio vulnificus FORC_053.</title>
        <authorList>
            <consortium name="Food-borne Pathogen Omics Research Center"/>
            <person name="Chung H.Y."/>
            <person name="Na E.J."/>
            <person name="Song J.S."/>
            <person name="Kim H."/>
            <person name="Lee J.-H."/>
            <person name="Ryu S."/>
            <person name="Choi S.H."/>
        </authorList>
    </citation>
    <scope>NUCLEOTIDE SEQUENCE [LARGE SCALE GENOMIC DNA]</scope>
    <source>
        <strain evidence="1 2">FORC_053</strain>
    </source>
</reference>
<evidence type="ECO:0000313" key="1">
    <source>
        <dbReference type="EMBL" id="AXX59921.1"/>
    </source>
</evidence>
<sequence>MDIRWVTIAAVFALIIALPGQYWEFGRLQQIARSHGFVECPPFTLASGAKTVDAMALDSKYCMDDEINRLGMNGYYQELERIDNLLKERKAPNLYN</sequence>